<sequence>MVIHLMAPAKKNDNGFSAPCQKCGYKRDFIGGVIKTCLDCFLDGHSLYVYEYGFSKPADEVIKEATDFLEGNLSFGPYNLLTNNCGHFATYCKTGSKKSEQVEDAVEKVDDFMDDLFEGLIRIAAGMAAVGGAVGGVAVAGAYCLDAQRRR</sequence>
<dbReference type="PANTHER" id="PTHR46137:SF1">
    <property type="entry name" value="LRAT DOMAIN-CONTAINING PROTEIN"/>
    <property type="match status" value="1"/>
</dbReference>
<keyword evidence="1" id="KW-0472">Membrane</keyword>
<dbReference type="Gene3D" id="3.90.1720.10">
    <property type="entry name" value="endopeptidase domain like (from Nostoc punctiforme)"/>
    <property type="match status" value="1"/>
</dbReference>
<dbReference type="OrthoDB" id="421951at2759"/>
<dbReference type="Pfam" id="PF04970">
    <property type="entry name" value="LRAT"/>
    <property type="match status" value="1"/>
</dbReference>
<evidence type="ECO:0000313" key="4">
    <source>
        <dbReference type="RefSeq" id="XP_022719717.1"/>
    </source>
</evidence>
<gene>
    <name evidence="4" type="primary">LOC111277562</name>
</gene>
<organism evidence="3 4">
    <name type="scientific">Durio zibethinus</name>
    <name type="common">Durian</name>
    <dbReference type="NCBI Taxonomy" id="66656"/>
    <lineage>
        <taxon>Eukaryota</taxon>
        <taxon>Viridiplantae</taxon>
        <taxon>Streptophyta</taxon>
        <taxon>Embryophyta</taxon>
        <taxon>Tracheophyta</taxon>
        <taxon>Spermatophyta</taxon>
        <taxon>Magnoliopsida</taxon>
        <taxon>eudicotyledons</taxon>
        <taxon>Gunneridae</taxon>
        <taxon>Pentapetalae</taxon>
        <taxon>rosids</taxon>
        <taxon>malvids</taxon>
        <taxon>Malvales</taxon>
        <taxon>Malvaceae</taxon>
        <taxon>Helicteroideae</taxon>
        <taxon>Durio</taxon>
    </lineage>
</organism>
<keyword evidence="1" id="KW-0812">Transmembrane</keyword>
<accession>A0A6P5WVN1</accession>
<dbReference type="PROSITE" id="PS51934">
    <property type="entry name" value="LRAT"/>
    <property type="match status" value="1"/>
</dbReference>
<dbReference type="KEGG" id="dzi:111277562"/>
<protein>
    <submittedName>
        <fullName evidence="4">Uncharacterized protein LOC111277562</fullName>
    </submittedName>
</protein>
<keyword evidence="3" id="KW-1185">Reference proteome</keyword>
<name>A0A6P5WVN1_DURZI</name>
<evidence type="ECO:0000256" key="1">
    <source>
        <dbReference type="SAM" id="Phobius"/>
    </source>
</evidence>
<dbReference type="Proteomes" id="UP000515121">
    <property type="component" value="Unplaced"/>
</dbReference>
<dbReference type="InterPro" id="IPR007053">
    <property type="entry name" value="LRAT_dom"/>
</dbReference>
<reference evidence="4" key="1">
    <citation type="submission" date="2025-08" db="UniProtKB">
        <authorList>
            <consortium name="RefSeq"/>
        </authorList>
    </citation>
    <scope>IDENTIFICATION</scope>
    <source>
        <tissue evidence="4">Fruit stalk</tissue>
    </source>
</reference>
<feature type="domain" description="LRAT" evidence="2">
    <location>
        <begin position="1"/>
        <end position="101"/>
    </location>
</feature>
<evidence type="ECO:0000313" key="3">
    <source>
        <dbReference type="Proteomes" id="UP000515121"/>
    </source>
</evidence>
<dbReference type="AlphaFoldDB" id="A0A6P5WVN1"/>
<feature type="transmembrane region" description="Helical" evidence="1">
    <location>
        <begin position="120"/>
        <end position="145"/>
    </location>
</feature>
<proteinExistence type="predicted"/>
<dbReference type="PANTHER" id="PTHR46137">
    <property type="entry name" value="OS05G0310600 PROTEIN"/>
    <property type="match status" value="1"/>
</dbReference>
<dbReference type="GeneID" id="111277562"/>
<dbReference type="RefSeq" id="XP_022719717.1">
    <property type="nucleotide sequence ID" value="XM_022863982.1"/>
</dbReference>
<keyword evidence="1" id="KW-1133">Transmembrane helix</keyword>
<evidence type="ECO:0000259" key="2">
    <source>
        <dbReference type="PROSITE" id="PS51934"/>
    </source>
</evidence>